<dbReference type="GeneID" id="300579779"/>
<feature type="region of interest" description="Disordered" evidence="1">
    <location>
        <begin position="145"/>
        <end position="178"/>
    </location>
</feature>
<organism evidence="3 4">
    <name type="scientific">Trichoderma ghanense</name>
    <dbReference type="NCBI Taxonomy" id="65468"/>
    <lineage>
        <taxon>Eukaryota</taxon>
        <taxon>Fungi</taxon>
        <taxon>Dikarya</taxon>
        <taxon>Ascomycota</taxon>
        <taxon>Pezizomycotina</taxon>
        <taxon>Sordariomycetes</taxon>
        <taxon>Hypocreomycetidae</taxon>
        <taxon>Hypocreales</taxon>
        <taxon>Hypocreaceae</taxon>
        <taxon>Trichoderma</taxon>
    </lineage>
</organism>
<keyword evidence="2" id="KW-0472">Membrane</keyword>
<evidence type="ECO:0000256" key="1">
    <source>
        <dbReference type="SAM" id="MobiDB-lite"/>
    </source>
</evidence>
<dbReference type="RefSeq" id="XP_073556139.1">
    <property type="nucleotide sequence ID" value="XM_073705329.1"/>
</dbReference>
<evidence type="ECO:0000313" key="4">
    <source>
        <dbReference type="Proteomes" id="UP001642720"/>
    </source>
</evidence>
<comment type="caution">
    <text evidence="3">The sequence shown here is derived from an EMBL/GenBank/DDBJ whole genome shotgun (WGS) entry which is preliminary data.</text>
</comment>
<evidence type="ECO:0000313" key="3">
    <source>
        <dbReference type="EMBL" id="TFA99937.1"/>
    </source>
</evidence>
<keyword evidence="4" id="KW-1185">Reference proteome</keyword>
<keyword evidence="2" id="KW-1133">Transmembrane helix</keyword>
<gene>
    <name evidence="3" type="ORF">CCMA1212_008185</name>
</gene>
<proteinExistence type="predicted"/>
<feature type="transmembrane region" description="Helical" evidence="2">
    <location>
        <begin position="61"/>
        <end position="81"/>
    </location>
</feature>
<accession>A0ABY2GYG8</accession>
<feature type="compositionally biased region" description="Basic and acidic residues" evidence="1">
    <location>
        <begin position="166"/>
        <end position="178"/>
    </location>
</feature>
<feature type="transmembrane region" description="Helical" evidence="2">
    <location>
        <begin position="88"/>
        <end position="109"/>
    </location>
</feature>
<sequence>MSAETTPQSTRASSNDTTKRPQALLSTAYSYLQTSLDAAIPPPTRQRAYNKLSTFASRQPILFSFSALQLLFSLLPITLFLSFAISTLLLALSAAFAFALFWIGVASLFLVPTLFITSSFAALCWGASVGGFMFVRKLYHYAPAGSHQGKSSDSPSSGVKTLPGGTKEEAVNGDHVEQ</sequence>
<reference evidence="3 4" key="1">
    <citation type="submission" date="2018-01" db="EMBL/GenBank/DDBJ databases">
        <title>Genome characterization of the sugarcane-associated fungus Trichoderma ghanense CCMA-1212 and their application in lignocelulose bioconversion.</title>
        <authorList>
            <person name="Steindorff A.S."/>
            <person name="Mendes T.D."/>
            <person name="Vilela E.S.D."/>
            <person name="Rodrigues D.S."/>
            <person name="Formighieri E.F."/>
            <person name="Melo I.S."/>
            <person name="Favaro L.C.L."/>
        </authorList>
    </citation>
    <scope>NUCLEOTIDE SEQUENCE [LARGE SCALE GENOMIC DNA]</scope>
    <source>
        <strain evidence="3 4">CCMA-1212</strain>
    </source>
</reference>
<feature type="transmembrane region" description="Helical" evidence="2">
    <location>
        <begin position="115"/>
        <end position="135"/>
    </location>
</feature>
<feature type="compositionally biased region" description="Polar residues" evidence="1">
    <location>
        <begin position="148"/>
        <end position="159"/>
    </location>
</feature>
<dbReference type="Proteomes" id="UP001642720">
    <property type="component" value="Unassembled WGS sequence"/>
</dbReference>
<dbReference type="Pfam" id="PF16015">
    <property type="entry name" value="Promethin"/>
    <property type="match status" value="1"/>
</dbReference>
<name>A0ABY2GYG8_9HYPO</name>
<evidence type="ECO:0000256" key="2">
    <source>
        <dbReference type="SAM" id="Phobius"/>
    </source>
</evidence>
<keyword evidence="2" id="KW-0812">Transmembrane</keyword>
<dbReference type="EMBL" id="PPTA01000012">
    <property type="protein sequence ID" value="TFA99937.1"/>
    <property type="molecule type" value="Genomic_DNA"/>
</dbReference>
<protein>
    <submittedName>
        <fullName evidence="3">Uncharacterized protein</fullName>
    </submittedName>
</protein>